<protein>
    <recommendedName>
        <fullName evidence="1">UPF0261 domain-containing protein</fullName>
    </recommendedName>
</protein>
<dbReference type="AlphaFoldDB" id="A0A517DR74"/>
<feature type="domain" description="UPF0261" evidence="1">
    <location>
        <begin position="2"/>
        <end position="46"/>
    </location>
</feature>
<name>A0A517DR74_9FIRM</name>
<sequence length="109" mass="12163">MKTVAIAGTFDSKYLEFGYLQEIIQSLGLQTFMIHTGVFAAANRGFQGDKKIAFWVPGSEAFEGIHIIAKLSRFSKCWQLMLDAFIEKTRKKVELLPNLVGCGRSSVCL</sequence>
<dbReference type="InterPro" id="IPR044122">
    <property type="entry name" value="UPF0261_N"/>
</dbReference>
<evidence type="ECO:0000313" key="3">
    <source>
        <dbReference type="Proteomes" id="UP000320776"/>
    </source>
</evidence>
<evidence type="ECO:0000259" key="1">
    <source>
        <dbReference type="Pfam" id="PF06792"/>
    </source>
</evidence>
<dbReference type="EMBL" id="CP036259">
    <property type="protein sequence ID" value="QDR79850.1"/>
    <property type="molecule type" value="Genomic_DNA"/>
</dbReference>
<evidence type="ECO:0000313" key="2">
    <source>
        <dbReference type="EMBL" id="QDR79850.1"/>
    </source>
</evidence>
<dbReference type="Pfam" id="PF06792">
    <property type="entry name" value="UPF0261"/>
    <property type="match status" value="1"/>
</dbReference>
<gene>
    <name evidence="2" type="ORF">SPTER_11520</name>
</gene>
<reference evidence="2 3" key="1">
    <citation type="submission" date="2019-02" db="EMBL/GenBank/DDBJ databases">
        <title>Closed genome of Sporomusa termitida DSM 4440.</title>
        <authorList>
            <person name="Poehlein A."/>
            <person name="Daniel R."/>
        </authorList>
    </citation>
    <scope>NUCLEOTIDE SEQUENCE [LARGE SCALE GENOMIC DNA]</scope>
    <source>
        <strain evidence="2 3">DSM 4440</strain>
    </source>
</reference>
<proteinExistence type="predicted"/>
<dbReference type="RefSeq" id="WP_144349438.1">
    <property type="nucleotide sequence ID" value="NZ_CP036259.1"/>
</dbReference>
<dbReference type="Proteomes" id="UP000320776">
    <property type="component" value="Chromosome"/>
</dbReference>
<keyword evidence="3" id="KW-1185">Reference proteome</keyword>
<dbReference type="KEGG" id="sted:SPTER_11520"/>
<accession>A0A517DR74</accession>
<dbReference type="OrthoDB" id="9776369at2"/>
<organism evidence="2 3">
    <name type="scientific">Sporomusa termitida</name>
    <dbReference type="NCBI Taxonomy" id="2377"/>
    <lineage>
        <taxon>Bacteria</taxon>
        <taxon>Bacillati</taxon>
        <taxon>Bacillota</taxon>
        <taxon>Negativicutes</taxon>
        <taxon>Selenomonadales</taxon>
        <taxon>Sporomusaceae</taxon>
        <taxon>Sporomusa</taxon>
    </lineage>
</organism>